<dbReference type="AlphaFoldDB" id="A0A0J8GDC8"/>
<comment type="caution">
    <text evidence="1">The sequence shown here is derived from an EMBL/GenBank/DDBJ whole genome shotgun (WGS) entry which is preliminary data.</text>
</comment>
<dbReference type="PANTHER" id="PTHR48098:SF1">
    <property type="entry name" value="DIACYLGLYCEROL ACYLTRANSFERASE_MYCOLYLTRANSFERASE AG85A"/>
    <property type="match status" value="1"/>
</dbReference>
<proteinExistence type="predicted"/>
<protein>
    <submittedName>
        <fullName evidence="1">Esterase</fullName>
    </submittedName>
</protein>
<dbReference type="InterPro" id="IPR029058">
    <property type="entry name" value="AB_hydrolase_fold"/>
</dbReference>
<dbReference type="PATRIC" id="fig|1430899.3.peg.792"/>
<name>A0A0J8GDC8_9LIST</name>
<accession>A0A0J8GDC8</accession>
<evidence type="ECO:0000313" key="1">
    <source>
        <dbReference type="EMBL" id="KMT60640.1"/>
    </source>
</evidence>
<reference evidence="1 2" key="1">
    <citation type="journal article" date="2015" name="Genome Biol. Evol.">
        <title>Comparative Genomics of Listeria Sensu Lato: Genus-Wide Differences in Evolutionary Dynamics and the Progressive Gain of Complex, Potentially Pathogenicity-Related Traits through Lateral Gene Transfer.</title>
        <authorList>
            <person name="Chiara M."/>
            <person name="Caruso M."/>
            <person name="D'Erchia A.M."/>
            <person name="Manzari C."/>
            <person name="Fraccalvieri R."/>
            <person name="Goffredo E."/>
            <person name="Latorre L."/>
            <person name="Miccolupo A."/>
            <person name="Padalino I."/>
            <person name="Santagada G."/>
            <person name="Chiocco D."/>
            <person name="Pesole G."/>
            <person name="Horner D.S."/>
            <person name="Parisi A."/>
        </authorList>
    </citation>
    <scope>NUCLEOTIDE SEQUENCE [LARGE SCALE GENOMIC DNA]</scope>
    <source>
        <strain evidence="1 2">1991</strain>
    </source>
</reference>
<keyword evidence="2" id="KW-1185">Reference proteome</keyword>
<dbReference type="EMBL" id="AZHO01000007">
    <property type="protein sequence ID" value="KMT60640.1"/>
    <property type="molecule type" value="Genomic_DNA"/>
</dbReference>
<dbReference type="SUPFAM" id="SSF53474">
    <property type="entry name" value="alpha/beta-Hydrolases"/>
    <property type="match status" value="1"/>
</dbReference>
<dbReference type="GO" id="GO:0016747">
    <property type="term" value="F:acyltransferase activity, transferring groups other than amino-acyl groups"/>
    <property type="evidence" value="ECO:0007669"/>
    <property type="project" value="TreeGrafter"/>
</dbReference>
<dbReference type="InterPro" id="IPR050583">
    <property type="entry name" value="Mycobacterial_A85_antigen"/>
</dbReference>
<dbReference type="PANTHER" id="PTHR48098">
    <property type="entry name" value="ENTEROCHELIN ESTERASE-RELATED"/>
    <property type="match status" value="1"/>
</dbReference>
<sequence>MAKVKCEFFSEVLGISTSMTVLLPEVGKNRIGMAGAKKKETYPVLYLLHGLSDDDSTWARRTALERYVAELGIVVVMPNGYRGFYTNMQNGEKYFDYIANEVPSVAQHYFPISTARNETFVAGLSMGGYGAMKLALNFPERYCSAASFSGALDIESYLKEVSGDAAREKMNTFGTVSDFLGSENDLFSLAKKVSNEAEERPRLYQACGTEDFLYAHNQNFQTHIIEETNLDLTYDEGPGAHTWDYWDEQIQKALRFFEL</sequence>
<dbReference type="InterPro" id="IPR000801">
    <property type="entry name" value="Esterase-like"/>
</dbReference>
<dbReference type="Proteomes" id="UP000052258">
    <property type="component" value="Unassembled WGS sequence"/>
</dbReference>
<dbReference type="Gene3D" id="3.40.50.1820">
    <property type="entry name" value="alpha/beta hydrolase"/>
    <property type="match status" value="1"/>
</dbReference>
<dbReference type="OrthoDB" id="9803578at2"/>
<evidence type="ECO:0000313" key="2">
    <source>
        <dbReference type="Proteomes" id="UP000052258"/>
    </source>
</evidence>
<organism evidence="1 2">
    <name type="scientific">Listeria fleischmannii 1991</name>
    <dbReference type="NCBI Taxonomy" id="1430899"/>
    <lineage>
        <taxon>Bacteria</taxon>
        <taxon>Bacillati</taxon>
        <taxon>Bacillota</taxon>
        <taxon>Bacilli</taxon>
        <taxon>Bacillales</taxon>
        <taxon>Listeriaceae</taxon>
        <taxon>Listeria</taxon>
    </lineage>
</organism>
<dbReference type="Pfam" id="PF00756">
    <property type="entry name" value="Esterase"/>
    <property type="match status" value="1"/>
</dbReference>
<dbReference type="RefSeq" id="WP_007474522.1">
    <property type="nucleotide sequence ID" value="NZ_KQ130610.1"/>
</dbReference>
<gene>
    <name evidence="1" type="ORF">X560_0768</name>
</gene>